<evidence type="ECO:0000313" key="2">
    <source>
        <dbReference type="EMBL" id="KAJ1219085.1"/>
    </source>
</evidence>
<keyword evidence="3" id="KW-1185">Reference proteome</keyword>
<reference evidence="2" key="1">
    <citation type="journal article" date="2022" name="bioRxiv">
        <title>Sequencing and chromosome-scale assembly of the giantPleurodeles waltlgenome.</title>
        <authorList>
            <person name="Brown T."/>
            <person name="Elewa A."/>
            <person name="Iarovenko S."/>
            <person name="Subramanian E."/>
            <person name="Araus A.J."/>
            <person name="Petzold A."/>
            <person name="Susuki M."/>
            <person name="Suzuki K.-i.T."/>
            <person name="Hayashi T."/>
            <person name="Toyoda A."/>
            <person name="Oliveira C."/>
            <person name="Osipova E."/>
            <person name="Leigh N.D."/>
            <person name="Simon A."/>
            <person name="Yun M.H."/>
        </authorList>
    </citation>
    <scope>NUCLEOTIDE SEQUENCE</scope>
    <source>
        <strain evidence="2">20211129_DDA</strain>
        <tissue evidence="2">Liver</tissue>
    </source>
</reference>
<protein>
    <submittedName>
        <fullName evidence="2">Uncharacterized protein</fullName>
    </submittedName>
</protein>
<dbReference type="Proteomes" id="UP001066276">
    <property type="component" value="Chromosome 1_1"/>
</dbReference>
<dbReference type="AlphaFoldDB" id="A0AAV7X256"/>
<sequence length="115" mass="12733">MCWDPTALPAKYATQRFKDTVRKRRQAADHKYITLGDGSRKPKVKLRRKVEALDSAQLHGKEPNQEDLQQGLPSQQNQHSHNSIVYYFHVTVATGETTADSEKAGIGGGGEATIT</sequence>
<proteinExistence type="predicted"/>
<organism evidence="2 3">
    <name type="scientific">Pleurodeles waltl</name>
    <name type="common">Iberian ribbed newt</name>
    <dbReference type="NCBI Taxonomy" id="8319"/>
    <lineage>
        <taxon>Eukaryota</taxon>
        <taxon>Metazoa</taxon>
        <taxon>Chordata</taxon>
        <taxon>Craniata</taxon>
        <taxon>Vertebrata</taxon>
        <taxon>Euteleostomi</taxon>
        <taxon>Amphibia</taxon>
        <taxon>Batrachia</taxon>
        <taxon>Caudata</taxon>
        <taxon>Salamandroidea</taxon>
        <taxon>Salamandridae</taxon>
        <taxon>Pleurodelinae</taxon>
        <taxon>Pleurodeles</taxon>
    </lineage>
</organism>
<gene>
    <name evidence="2" type="ORF">NDU88_006656</name>
</gene>
<dbReference type="EMBL" id="JANPWB010000001">
    <property type="protein sequence ID" value="KAJ1219085.1"/>
    <property type="molecule type" value="Genomic_DNA"/>
</dbReference>
<feature type="compositionally biased region" description="Polar residues" evidence="1">
    <location>
        <begin position="66"/>
        <end position="80"/>
    </location>
</feature>
<name>A0AAV7X256_PLEWA</name>
<feature type="region of interest" description="Disordered" evidence="1">
    <location>
        <begin position="54"/>
        <end position="80"/>
    </location>
</feature>
<comment type="caution">
    <text evidence="2">The sequence shown here is derived from an EMBL/GenBank/DDBJ whole genome shotgun (WGS) entry which is preliminary data.</text>
</comment>
<evidence type="ECO:0000256" key="1">
    <source>
        <dbReference type="SAM" id="MobiDB-lite"/>
    </source>
</evidence>
<accession>A0AAV7X256</accession>
<evidence type="ECO:0000313" key="3">
    <source>
        <dbReference type="Proteomes" id="UP001066276"/>
    </source>
</evidence>